<proteinExistence type="predicted"/>
<name>A0A061BEM2_RHOTO</name>
<reference evidence="2" key="1">
    <citation type="journal article" date="2014" name="Genome Announc.">
        <title>Draft genome sequence of Rhodosporidium toruloides CECT1137, an oleaginous yeast of biotechnological interest.</title>
        <authorList>
            <person name="Morin N."/>
            <person name="Calcas X."/>
            <person name="Devillers H."/>
            <person name="Durrens P."/>
            <person name="Sherman D.J."/>
            <person name="Nicaud J.-M."/>
            <person name="Neuveglise C."/>
        </authorList>
    </citation>
    <scope>NUCLEOTIDE SEQUENCE</scope>
    <source>
        <strain evidence="2">CECT1137</strain>
    </source>
</reference>
<accession>A0A061BEM2</accession>
<feature type="region of interest" description="Disordered" evidence="1">
    <location>
        <begin position="248"/>
        <end position="267"/>
    </location>
</feature>
<organism evidence="2">
    <name type="scientific">Rhodotorula toruloides</name>
    <name type="common">Yeast</name>
    <name type="synonym">Rhodosporidium toruloides</name>
    <dbReference type="NCBI Taxonomy" id="5286"/>
    <lineage>
        <taxon>Eukaryota</taxon>
        <taxon>Fungi</taxon>
        <taxon>Dikarya</taxon>
        <taxon>Basidiomycota</taxon>
        <taxon>Pucciniomycotina</taxon>
        <taxon>Microbotryomycetes</taxon>
        <taxon>Sporidiobolales</taxon>
        <taxon>Sporidiobolaceae</taxon>
        <taxon>Rhodotorula</taxon>
    </lineage>
</organism>
<evidence type="ECO:0000256" key="1">
    <source>
        <dbReference type="SAM" id="MobiDB-lite"/>
    </source>
</evidence>
<gene>
    <name evidence="2" type="ORF">RHTO0S_12e03466g</name>
</gene>
<evidence type="ECO:0000313" key="2">
    <source>
        <dbReference type="EMBL" id="CDR46346.1"/>
    </source>
</evidence>
<protein>
    <submittedName>
        <fullName evidence="2">RHTO0S12e03466g1_1</fullName>
    </submittedName>
</protein>
<dbReference type="OrthoDB" id="2529605at2759"/>
<sequence>MADAADLWESELGAFDIEVDDSAAAARRERIEASRRAAKGYTAKVEEPGWFNDPDQVARSKGPARPALFALHQQYYLRRFGDVVHGGLDLLREGVKEETEVMDLVMRAALRCGQEKREDVLGLARQWTEFPNLPSLSLVSARILLSNSSLAPPVSPAAPTLPDAAPPSVQPNEVLSASLSSLRIHPSLPSPRSFLSRILLSSHPLLSQAITDPSLLDTRRTEVEKELERVEVGEKEKEVLRRVVVRAEKGAREEEEEEGVGRNVRSL</sequence>
<dbReference type="AlphaFoldDB" id="A0A061BEM2"/>
<dbReference type="EMBL" id="LK052947">
    <property type="protein sequence ID" value="CDR46346.1"/>
    <property type="molecule type" value="Genomic_DNA"/>
</dbReference>